<evidence type="ECO:0000313" key="3">
    <source>
        <dbReference type="Proteomes" id="UP000606786"/>
    </source>
</evidence>
<feature type="region of interest" description="Disordered" evidence="1">
    <location>
        <begin position="66"/>
        <end position="90"/>
    </location>
</feature>
<evidence type="ECO:0000313" key="2">
    <source>
        <dbReference type="EMBL" id="CAD7014927.1"/>
    </source>
</evidence>
<reference evidence="2" key="1">
    <citation type="submission" date="2020-11" db="EMBL/GenBank/DDBJ databases">
        <authorList>
            <person name="Whitehead M."/>
        </authorList>
    </citation>
    <scope>NUCLEOTIDE SEQUENCE</scope>
    <source>
        <strain evidence="2">EGII</strain>
    </source>
</reference>
<keyword evidence="3" id="KW-1185">Reference proteome</keyword>
<comment type="caution">
    <text evidence="2">The sequence shown here is derived from an EMBL/GenBank/DDBJ whole genome shotgun (WGS) entry which is preliminary data.</text>
</comment>
<protein>
    <submittedName>
        <fullName evidence="2">(Mediterranean fruit fly) hypothetical protein</fullName>
    </submittedName>
</protein>
<proteinExistence type="predicted"/>
<accession>A0A811VI54</accession>
<dbReference type="Proteomes" id="UP000606786">
    <property type="component" value="Unassembled WGS sequence"/>
</dbReference>
<name>A0A811VI54_CERCA</name>
<sequence length="90" mass="10217">MARALCTLGSAHTFHYFTAKTIYYHNYKKNKHNNNCGGEIKVENKIDININKFSARFWRQQMVPKNNANSSDSIKSSTATLTPTAGYTNQ</sequence>
<organism evidence="2 3">
    <name type="scientific">Ceratitis capitata</name>
    <name type="common">Mediterranean fruit fly</name>
    <name type="synonym">Tephritis capitata</name>
    <dbReference type="NCBI Taxonomy" id="7213"/>
    <lineage>
        <taxon>Eukaryota</taxon>
        <taxon>Metazoa</taxon>
        <taxon>Ecdysozoa</taxon>
        <taxon>Arthropoda</taxon>
        <taxon>Hexapoda</taxon>
        <taxon>Insecta</taxon>
        <taxon>Pterygota</taxon>
        <taxon>Neoptera</taxon>
        <taxon>Endopterygota</taxon>
        <taxon>Diptera</taxon>
        <taxon>Brachycera</taxon>
        <taxon>Muscomorpha</taxon>
        <taxon>Tephritoidea</taxon>
        <taxon>Tephritidae</taxon>
        <taxon>Ceratitis</taxon>
        <taxon>Ceratitis</taxon>
    </lineage>
</organism>
<gene>
    <name evidence="2" type="ORF">CCAP1982_LOCUS22891</name>
</gene>
<dbReference type="AlphaFoldDB" id="A0A811VI54"/>
<evidence type="ECO:0000256" key="1">
    <source>
        <dbReference type="SAM" id="MobiDB-lite"/>
    </source>
</evidence>
<dbReference type="EMBL" id="CAJHJT010000056">
    <property type="protein sequence ID" value="CAD7014927.1"/>
    <property type="molecule type" value="Genomic_DNA"/>
</dbReference>